<reference evidence="5 6" key="1">
    <citation type="journal article" date="2015" name="Genome Announc.">
        <title>Expanding the biotechnology potential of lactobacilli through comparative genomics of 213 strains and associated genera.</title>
        <authorList>
            <person name="Sun Z."/>
            <person name="Harris H.M."/>
            <person name="McCann A."/>
            <person name="Guo C."/>
            <person name="Argimon S."/>
            <person name="Zhang W."/>
            <person name="Yang X."/>
            <person name="Jeffery I.B."/>
            <person name="Cooney J.C."/>
            <person name="Kagawa T.F."/>
            <person name="Liu W."/>
            <person name="Song Y."/>
            <person name="Salvetti E."/>
            <person name="Wrobel A."/>
            <person name="Rasinkangas P."/>
            <person name="Parkhill J."/>
            <person name="Rea M.C."/>
            <person name="O'Sullivan O."/>
            <person name="Ritari J."/>
            <person name="Douillard F.P."/>
            <person name="Paul Ross R."/>
            <person name="Yang R."/>
            <person name="Briner A.E."/>
            <person name="Felis G.E."/>
            <person name="de Vos W.M."/>
            <person name="Barrangou R."/>
            <person name="Klaenhammer T.R."/>
            <person name="Caufield P.W."/>
            <person name="Cui Y."/>
            <person name="Zhang H."/>
            <person name="O'Toole P.W."/>
        </authorList>
    </citation>
    <scope>NUCLEOTIDE SEQUENCE [LARGE SCALE GENOMIC DNA]</scope>
    <source>
        <strain evidence="5 6">DSM 20605</strain>
    </source>
</reference>
<dbReference type="InterPro" id="IPR018062">
    <property type="entry name" value="HTH_AraC-typ_CS"/>
</dbReference>
<comment type="caution">
    <text evidence="5">The sequence shown here is derived from an EMBL/GenBank/DDBJ whole genome shotgun (WGS) entry which is preliminary data.</text>
</comment>
<name>A0A0R2CB46_9LACO</name>
<dbReference type="PROSITE" id="PS01124">
    <property type="entry name" value="HTH_ARAC_FAMILY_2"/>
    <property type="match status" value="1"/>
</dbReference>
<sequence length="482" mass="56281">MIQAMYHVLVISENRILLQQLWQWLADRSNLIIQLVPFSTDALNAFSANQVDLIIIDANILLPYQEILNDLTQAPWNYGVLFLGKDLTSANYQHPLISLQFKQLNQTAFKKALDCLLQQLGHSHPATEKLGLTTFQSVTELPYGTYHLLWIKTFAQAINSSEIKQLQNFLQLKFLTLIKLKKPDELLILINRTQLNSQLNFLQLKKELIILWGANCSCVYRKNSASVELKQQLISFNQLQDLHYFLRGEILMSPVKPRTNSLNLTLIEQCLTFSQALFSGHLATAQHLLQTIYLQQIKSQHSFIALAYLRLQISFFIYLTEHQETELTSWNFATLEDELQALLKDQFWQKIKYHSPIIKTTLIQCLQVIWQHFSQGWSLKETAFQLAINKTYLNRIYKDQFQLTIADTYTWLRLEFAKIYLCYSTATINQAATAAGFKSVSYFNRVFKARYQTTPKSYQVKVRKEEKLNYYEDYLEPSQWID</sequence>
<dbReference type="InterPro" id="IPR009057">
    <property type="entry name" value="Homeodomain-like_sf"/>
</dbReference>
<evidence type="ECO:0000313" key="5">
    <source>
        <dbReference type="EMBL" id="KRM89009.1"/>
    </source>
</evidence>
<protein>
    <recommendedName>
        <fullName evidence="4">HTH araC/xylS-type domain-containing protein</fullName>
    </recommendedName>
</protein>
<dbReference type="PANTHER" id="PTHR43280:SF2">
    <property type="entry name" value="HTH-TYPE TRANSCRIPTIONAL REGULATOR EXSA"/>
    <property type="match status" value="1"/>
</dbReference>
<evidence type="ECO:0000313" key="6">
    <source>
        <dbReference type="Proteomes" id="UP000051576"/>
    </source>
</evidence>
<dbReference type="SUPFAM" id="SSF46689">
    <property type="entry name" value="Homeodomain-like"/>
    <property type="match status" value="1"/>
</dbReference>
<dbReference type="eggNOG" id="COG2207">
    <property type="taxonomic scope" value="Bacteria"/>
</dbReference>
<evidence type="ECO:0000256" key="1">
    <source>
        <dbReference type="ARBA" id="ARBA00023015"/>
    </source>
</evidence>
<organism evidence="5 6">
    <name type="scientific">Liquorilactobacillus vini DSM 20605</name>
    <dbReference type="NCBI Taxonomy" id="1133569"/>
    <lineage>
        <taxon>Bacteria</taxon>
        <taxon>Bacillati</taxon>
        <taxon>Bacillota</taxon>
        <taxon>Bacilli</taxon>
        <taxon>Lactobacillales</taxon>
        <taxon>Lactobacillaceae</taxon>
        <taxon>Liquorilactobacillus</taxon>
    </lineage>
</organism>
<keyword evidence="1" id="KW-0805">Transcription regulation</keyword>
<dbReference type="Proteomes" id="UP000051576">
    <property type="component" value="Unassembled WGS sequence"/>
</dbReference>
<feature type="domain" description="HTH araC/xylS-type" evidence="4">
    <location>
        <begin position="363"/>
        <end position="461"/>
    </location>
</feature>
<dbReference type="AlphaFoldDB" id="A0A0R2CB46"/>
<keyword evidence="6" id="KW-1185">Reference proteome</keyword>
<evidence type="ECO:0000256" key="2">
    <source>
        <dbReference type="ARBA" id="ARBA00023125"/>
    </source>
</evidence>
<evidence type="ECO:0000256" key="3">
    <source>
        <dbReference type="ARBA" id="ARBA00023163"/>
    </source>
</evidence>
<dbReference type="PROSITE" id="PS00041">
    <property type="entry name" value="HTH_ARAC_FAMILY_1"/>
    <property type="match status" value="1"/>
</dbReference>
<keyword evidence="3" id="KW-0804">Transcription</keyword>
<dbReference type="GO" id="GO:0003700">
    <property type="term" value="F:DNA-binding transcription factor activity"/>
    <property type="evidence" value="ECO:0007669"/>
    <property type="project" value="InterPro"/>
</dbReference>
<proteinExistence type="predicted"/>
<gene>
    <name evidence="5" type="ORF">FD21_GL000472</name>
</gene>
<dbReference type="GO" id="GO:0043565">
    <property type="term" value="F:sequence-specific DNA binding"/>
    <property type="evidence" value="ECO:0007669"/>
    <property type="project" value="InterPro"/>
</dbReference>
<dbReference type="Pfam" id="PF12833">
    <property type="entry name" value="HTH_18"/>
    <property type="match status" value="1"/>
</dbReference>
<accession>A0A0R2CB46</accession>
<dbReference type="PANTHER" id="PTHR43280">
    <property type="entry name" value="ARAC-FAMILY TRANSCRIPTIONAL REGULATOR"/>
    <property type="match status" value="1"/>
</dbReference>
<evidence type="ECO:0000259" key="4">
    <source>
        <dbReference type="PROSITE" id="PS01124"/>
    </source>
</evidence>
<dbReference type="STRING" id="1133569.FD21_GL000472"/>
<keyword evidence="2" id="KW-0238">DNA-binding</keyword>
<dbReference type="PATRIC" id="fig|1133569.4.peg.498"/>
<dbReference type="Gene3D" id="1.10.10.60">
    <property type="entry name" value="Homeodomain-like"/>
    <property type="match status" value="1"/>
</dbReference>
<dbReference type="InterPro" id="IPR018060">
    <property type="entry name" value="HTH_AraC"/>
</dbReference>
<dbReference type="EMBL" id="AYYX01000015">
    <property type="protein sequence ID" value="KRM89009.1"/>
    <property type="molecule type" value="Genomic_DNA"/>
</dbReference>
<dbReference type="SMART" id="SM00342">
    <property type="entry name" value="HTH_ARAC"/>
    <property type="match status" value="1"/>
</dbReference>